<reference evidence="1" key="1">
    <citation type="journal article" date="2012" name="Nature">
        <title>The oyster genome reveals stress adaptation and complexity of shell formation.</title>
        <authorList>
            <person name="Zhang G."/>
            <person name="Fang X."/>
            <person name="Guo X."/>
            <person name="Li L."/>
            <person name="Luo R."/>
            <person name="Xu F."/>
            <person name="Yang P."/>
            <person name="Zhang L."/>
            <person name="Wang X."/>
            <person name="Qi H."/>
            <person name="Xiong Z."/>
            <person name="Que H."/>
            <person name="Xie Y."/>
            <person name="Holland P.W."/>
            <person name="Paps J."/>
            <person name="Zhu Y."/>
            <person name="Wu F."/>
            <person name="Chen Y."/>
            <person name="Wang J."/>
            <person name="Peng C."/>
            <person name="Meng J."/>
            <person name="Yang L."/>
            <person name="Liu J."/>
            <person name="Wen B."/>
            <person name="Zhang N."/>
            <person name="Huang Z."/>
            <person name="Zhu Q."/>
            <person name="Feng Y."/>
            <person name="Mount A."/>
            <person name="Hedgecock D."/>
            <person name="Xu Z."/>
            <person name="Liu Y."/>
            <person name="Domazet-Loso T."/>
            <person name="Du Y."/>
            <person name="Sun X."/>
            <person name="Zhang S."/>
            <person name="Liu B."/>
            <person name="Cheng P."/>
            <person name="Jiang X."/>
            <person name="Li J."/>
            <person name="Fan D."/>
            <person name="Wang W."/>
            <person name="Fu W."/>
            <person name="Wang T."/>
            <person name="Wang B."/>
            <person name="Zhang J."/>
            <person name="Peng Z."/>
            <person name="Li Y."/>
            <person name="Li N."/>
            <person name="Wang J."/>
            <person name="Chen M."/>
            <person name="He Y."/>
            <person name="Tan F."/>
            <person name="Song X."/>
            <person name="Zheng Q."/>
            <person name="Huang R."/>
            <person name="Yang H."/>
            <person name="Du X."/>
            <person name="Chen L."/>
            <person name="Yang M."/>
            <person name="Gaffney P.M."/>
            <person name="Wang S."/>
            <person name="Luo L."/>
            <person name="She Z."/>
            <person name="Ming Y."/>
            <person name="Huang W."/>
            <person name="Zhang S."/>
            <person name="Huang B."/>
            <person name="Zhang Y."/>
            <person name="Qu T."/>
            <person name="Ni P."/>
            <person name="Miao G."/>
            <person name="Wang J."/>
            <person name="Wang Q."/>
            <person name="Steinberg C.E."/>
            <person name="Wang H."/>
            <person name="Li N."/>
            <person name="Qian L."/>
            <person name="Zhang G."/>
            <person name="Li Y."/>
            <person name="Yang H."/>
            <person name="Liu X."/>
            <person name="Wang J."/>
            <person name="Yin Y."/>
            <person name="Wang J."/>
        </authorList>
    </citation>
    <scope>NUCLEOTIDE SEQUENCE [LARGE SCALE GENOMIC DNA]</scope>
    <source>
        <strain evidence="1">05x7-T-G4-1.051#20</strain>
    </source>
</reference>
<dbReference type="HOGENOM" id="CLU_2887932_0_0_1"/>
<evidence type="ECO:0000313" key="1">
    <source>
        <dbReference type="EMBL" id="EKC36684.1"/>
    </source>
</evidence>
<dbReference type="EMBL" id="JH816217">
    <property type="protein sequence ID" value="EKC36684.1"/>
    <property type="molecule type" value="Genomic_DNA"/>
</dbReference>
<name>K1QZS1_MAGGI</name>
<organism evidence="1">
    <name type="scientific">Magallana gigas</name>
    <name type="common">Pacific oyster</name>
    <name type="synonym">Crassostrea gigas</name>
    <dbReference type="NCBI Taxonomy" id="29159"/>
    <lineage>
        <taxon>Eukaryota</taxon>
        <taxon>Metazoa</taxon>
        <taxon>Spiralia</taxon>
        <taxon>Lophotrochozoa</taxon>
        <taxon>Mollusca</taxon>
        <taxon>Bivalvia</taxon>
        <taxon>Autobranchia</taxon>
        <taxon>Pteriomorphia</taxon>
        <taxon>Ostreida</taxon>
        <taxon>Ostreoidea</taxon>
        <taxon>Ostreidae</taxon>
        <taxon>Magallana</taxon>
    </lineage>
</organism>
<protein>
    <submittedName>
        <fullName evidence="1">Uncharacterized protein</fullName>
    </submittedName>
</protein>
<gene>
    <name evidence="1" type="ORF">CGI_10004426</name>
</gene>
<dbReference type="InParanoid" id="K1QZS1"/>
<accession>K1QZS1</accession>
<sequence length="63" mass="7464">MDQLKRMVSDLKGYCSKYADNISIYYNNNYNRNIYSSSIYNTVSINYNIIFNSIYNTLNINNN</sequence>
<dbReference type="AlphaFoldDB" id="K1QZS1"/>
<proteinExistence type="predicted"/>